<keyword evidence="1" id="KW-0812">Transmembrane</keyword>
<evidence type="ECO:0000313" key="2">
    <source>
        <dbReference type="EMBL" id="PKR77614.1"/>
    </source>
</evidence>
<evidence type="ECO:0000313" key="3">
    <source>
        <dbReference type="Proteomes" id="UP000243524"/>
    </source>
</evidence>
<keyword evidence="1" id="KW-0472">Membrane</keyword>
<proteinExistence type="predicted"/>
<dbReference type="OrthoDB" id="2388713at2"/>
<organism evidence="2 3">
    <name type="scientific">Halalkalibacillus sediminis</name>
    <dbReference type="NCBI Taxonomy" id="2018042"/>
    <lineage>
        <taxon>Bacteria</taxon>
        <taxon>Bacillati</taxon>
        <taxon>Bacillota</taxon>
        <taxon>Bacilli</taxon>
        <taxon>Bacillales</taxon>
        <taxon>Bacillaceae</taxon>
        <taxon>Halalkalibacillus</taxon>
    </lineage>
</organism>
<dbReference type="Proteomes" id="UP000243524">
    <property type="component" value="Unassembled WGS sequence"/>
</dbReference>
<name>A0A2I0QTI5_9BACI</name>
<accession>A0A2I0QTI5</accession>
<dbReference type="EMBL" id="PJNH01000002">
    <property type="protein sequence ID" value="PKR77614.1"/>
    <property type="molecule type" value="Genomic_DNA"/>
</dbReference>
<feature type="transmembrane region" description="Helical" evidence="1">
    <location>
        <begin position="83"/>
        <end position="113"/>
    </location>
</feature>
<comment type="caution">
    <text evidence="2">The sequence shown here is derived from an EMBL/GenBank/DDBJ whole genome shotgun (WGS) entry which is preliminary data.</text>
</comment>
<feature type="transmembrane region" description="Helical" evidence="1">
    <location>
        <begin position="166"/>
        <end position="184"/>
    </location>
</feature>
<feature type="transmembrane region" description="Helical" evidence="1">
    <location>
        <begin position="133"/>
        <end position="154"/>
    </location>
</feature>
<keyword evidence="1" id="KW-1133">Transmembrane helix</keyword>
<gene>
    <name evidence="2" type="ORF">CEY16_06660</name>
</gene>
<feature type="transmembrane region" description="Helical" evidence="1">
    <location>
        <begin position="20"/>
        <end position="39"/>
    </location>
</feature>
<reference evidence="2 3" key="1">
    <citation type="submission" date="2017-06" db="EMBL/GenBank/DDBJ databases">
        <title>the draft geome sequence of Illustriluteabacillus marina B3227.</title>
        <authorList>
            <person name="He R.-H."/>
            <person name="Du Z.-J."/>
        </authorList>
    </citation>
    <scope>NUCLEOTIDE SEQUENCE [LARGE SCALE GENOMIC DNA]</scope>
    <source>
        <strain evidence="2 3">B3227</strain>
    </source>
</reference>
<dbReference type="AlphaFoldDB" id="A0A2I0QTI5"/>
<dbReference type="RefSeq" id="WP_101331222.1">
    <property type="nucleotide sequence ID" value="NZ_PJNH01000002.1"/>
</dbReference>
<keyword evidence="3" id="KW-1185">Reference proteome</keyword>
<feature type="transmembrane region" description="Helical" evidence="1">
    <location>
        <begin position="204"/>
        <end position="223"/>
    </location>
</feature>
<evidence type="ECO:0000256" key="1">
    <source>
        <dbReference type="SAM" id="Phobius"/>
    </source>
</evidence>
<sequence length="234" mass="26316">MMWKKVTGDMLFEQMKWVVIYVFFIIFFHIALLILAVNYDFEQGDFLTFSYGSAPIVMLIVGLMSAYTFLPILVNHGVTRKDYFIGGAISGAGVSIILALVATVISLAGYGVWGLLNIQYEMDSLVNKMGGNWLSAIIFYSVSILIVYYIGWLIGVGYYRYGWKKGFFFIGVAIVLMMVTDFLWEGDIYKGFADWLPFAGSEFSLPISLLGSAVLITILLVVIRRITKYVSIKL</sequence>
<protein>
    <submittedName>
        <fullName evidence="2">Uncharacterized protein</fullName>
    </submittedName>
</protein>
<feature type="transmembrane region" description="Helical" evidence="1">
    <location>
        <begin position="51"/>
        <end position="74"/>
    </location>
</feature>